<proteinExistence type="predicted"/>
<feature type="domain" description="Pseudouridine synthase RsuA/RluA-like" evidence="4">
    <location>
        <begin position="90"/>
        <end position="233"/>
    </location>
</feature>
<dbReference type="RefSeq" id="WP_234815449.1">
    <property type="nucleotide sequence ID" value="NZ_AP022563.1"/>
</dbReference>
<dbReference type="AlphaFoldDB" id="A0A7I7K1W1"/>
<keyword evidence="6" id="KW-1185">Reference proteome</keyword>
<evidence type="ECO:0000313" key="6">
    <source>
        <dbReference type="Proteomes" id="UP000467006"/>
    </source>
</evidence>
<dbReference type="InterPro" id="IPR006145">
    <property type="entry name" value="PsdUridine_synth_RsuA/RluA"/>
</dbReference>
<dbReference type="InterPro" id="IPR050188">
    <property type="entry name" value="RluA_PseudoU_synthase"/>
</dbReference>
<dbReference type="InterPro" id="IPR020103">
    <property type="entry name" value="PsdUridine_synth_cat_dom_sf"/>
</dbReference>
<reference evidence="5 6" key="1">
    <citation type="journal article" date="2019" name="Emerg. Microbes Infect.">
        <title>Comprehensive subspecies identification of 175 nontuberculous mycobacteria species based on 7547 genomic profiles.</title>
        <authorList>
            <person name="Matsumoto Y."/>
            <person name="Kinjo T."/>
            <person name="Motooka D."/>
            <person name="Nabeya D."/>
            <person name="Jung N."/>
            <person name="Uechi K."/>
            <person name="Horii T."/>
            <person name="Iida T."/>
            <person name="Fujita J."/>
            <person name="Nakamura S."/>
        </authorList>
    </citation>
    <scope>NUCLEOTIDE SEQUENCE [LARGE SCALE GENOMIC DNA]</scope>
    <source>
        <strain evidence="5 6">JCM 6396</strain>
    </source>
</reference>
<comment type="catalytic activity">
    <reaction evidence="1">
        <text>a uridine in RNA = a pseudouridine in RNA</text>
        <dbReference type="Rhea" id="RHEA:48348"/>
        <dbReference type="Rhea" id="RHEA-COMP:12068"/>
        <dbReference type="Rhea" id="RHEA-COMP:12069"/>
        <dbReference type="ChEBI" id="CHEBI:65314"/>
        <dbReference type="ChEBI" id="CHEBI:65315"/>
    </reaction>
</comment>
<dbReference type="PANTHER" id="PTHR21600:SF84">
    <property type="entry name" value="PSEUDOURIDINE SYNTHASE RSUA_RLUA-LIKE DOMAIN-CONTAINING PROTEIN"/>
    <property type="match status" value="1"/>
</dbReference>
<organism evidence="5 6">
    <name type="scientific">Mycolicibacterium duvalii</name>
    <dbReference type="NCBI Taxonomy" id="39688"/>
    <lineage>
        <taxon>Bacteria</taxon>
        <taxon>Bacillati</taxon>
        <taxon>Actinomycetota</taxon>
        <taxon>Actinomycetes</taxon>
        <taxon>Mycobacteriales</taxon>
        <taxon>Mycobacteriaceae</taxon>
        <taxon>Mycolicibacterium</taxon>
    </lineage>
</organism>
<dbReference type="Gene3D" id="3.30.2350.10">
    <property type="entry name" value="Pseudouridine synthase"/>
    <property type="match status" value="1"/>
</dbReference>
<accession>A0A7I7K1W1</accession>
<name>A0A7I7K1W1_9MYCO</name>
<dbReference type="PANTHER" id="PTHR21600">
    <property type="entry name" value="MITOCHONDRIAL RNA PSEUDOURIDINE SYNTHASE"/>
    <property type="match status" value="1"/>
</dbReference>
<dbReference type="SUPFAM" id="SSF55120">
    <property type="entry name" value="Pseudouridine synthase"/>
    <property type="match status" value="1"/>
</dbReference>
<evidence type="ECO:0000256" key="1">
    <source>
        <dbReference type="ARBA" id="ARBA00000073"/>
    </source>
</evidence>
<dbReference type="GO" id="GO:0000455">
    <property type="term" value="P:enzyme-directed rRNA pseudouridine synthesis"/>
    <property type="evidence" value="ECO:0007669"/>
    <property type="project" value="TreeGrafter"/>
</dbReference>
<evidence type="ECO:0000256" key="2">
    <source>
        <dbReference type="ARBA" id="ARBA00031870"/>
    </source>
</evidence>
<dbReference type="EMBL" id="AP022563">
    <property type="protein sequence ID" value="BBX18106.1"/>
    <property type="molecule type" value="Genomic_DNA"/>
</dbReference>
<dbReference type="KEGG" id="mdu:MDUV_29660"/>
<dbReference type="GO" id="GO:0003723">
    <property type="term" value="F:RNA binding"/>
    <property type="evidence" value="ECO:0007669"/>
    <property type="project" value="InterPro"/>
</dbReference>
<dbReference type="GO" id="GO:0009982">
    <property type="term" value="F:pseudouridine synthase activity"/>
    <property type="evidence" value="ECO:0007669"/>
    <property type="project" value="InterPro"/>
</dbReference>
<dbReference type="Pfam" id="PF00849">
    <property type="entry name" value="PseudoU_synth_2"/>
    <property type="match status" value="1"/>
</dbReference>
<gene>
    <name evidence="5" type="ORF">MDUV_29660</name>
</gene>
<protein>
    <recommendedName>
        <fullName evidence="2">RNA pseudouridylate synthase</fullName>
    </recommendedName>
    <alternativeName>
        <fullName evidence="3">RNA-uridine isomerase</fullName>
    </alternativeName>
</protein>
<evidence type="ECO:0000259" key="4">
    <source>
        <dbReference type="Pfam" id="PF00849"/>
    </source>
</evidence>
<sequence length="288" mass="31694">MRPPPPLPVRDGLGPARVRLRGGSVLVEMADRFGEAAAAKVLAGEVFTPDGAAVSAATVLPPGAHVYLYRDVRDEVAVPFDIPVLYRDDNLVVVDKPHFLATMPRGRHVTQTATVRLRRDLDLPELSPAHRLDRLTAGVLVFTTRARVRGAYQTMFAQGRVHKTYLARAAVAEDLTFPRTVRSRIIKRRGQLQAVEEPGEANASTVVEHHGGGRYRLTPLTGRTHQLRVHMNSLGLPIAGDPLYPEVLDVAADDFSTPLHLLAQRLEFDDPLTGEPRRFVSARELPAE</sequence>
<dbReference type="GO" id="GO:0140098">
    <property type="term" value="F:catalytic activity, acting on RNA"/>
    <property type="evidence" value="ECO:0007669"/>
    <property type="project" value="UniProtKB-ARBA"/>
</dbReference>
<evidence type="ECO:0000256" key="3">
    <source>
        <dbReference type="ARBA" id="ARBA00033164"/>
    </source>
</evidence>
<evidence type="ECO:0000313" key="5">
    <source>
        <dbReference type="EMBL" id="BBX18106.1"/>
    </source>
</evidence>
<dbReference type="Proteomes" id="UP000467006">
    <property type="component" value="Chromosome"/>
</dbReference>